<dbReference type="Proteomes" id="UP001335665">
    <property type="component" value="Unassembled WGS sequence"/>
</dbReference>
<name>A0ABU7SVB5_9LACO</name>
<protein>
    <submittedName>
        <fullName evidence="1">Uncharacterized protein</fullName>
    </submittedName>
</protein>
<reference evidence="1 2" key="1">
    <citation type="submission" date="2023-02" db="EMBL/GenBank/DDBJ databases">
        <title>The predominant lactic acid bacteria and yeasts involved in the spontaneous fermentation of millet during the production of the traditional porridge Hausa koko in Ghana.</title>
        <authorList>
            <person name="Atter A."/>
            <person name="Diaz M."/>
        </authorList>
    </citation>
    <scope>NUCLEOTIDE SEQUENCE [LARGE SCALE GENOMIC DNA]</scope>
    <source>
        <strain evidence="1 2">FI11552</strain>
    </source>
</reference>
<keyword evidence="2" id="KW-1185">Reference proteome</keyword>
<proteinExistence type="predicted"/>
<evidence type="ECO:0000313" key="2">
    <source>
        <dbReference type="Proteomes" id="UP001335665"/>
    </source>
</evidence>
<dbReference type="EMBL" id="JAQSFA010000026">
    <property type="protein sequence ID" value="MEE6701793.1"/>
    <property type="molecule type" value="Genomic_DNA"/>
</dbReference>
<evidence type="ECO:0000313" key="1">
    <source>
        <dbReference type="EMBL" id="MEE6701793.1"/>
    </source>
</evidence>
<accession>A0ABU7SVB5</accession>
<sequence length="61" mass="6784">MDELNEDIKRNQQDMNQLNDLINATPTETLLANPEAASNHLFAEVDRCKAIALMLGTVKEA</sequence>
<organism evidence="1 2">
    <name type="scientific">Limosilactobacillus pontis</name>
    <dbReference type="NCBI Taxonomy" id="35787"/>
    <lineage>
        <taxon>Bacteria</taxon>
        <taxon>Bacillati</taxon>
        <taxon>Bacillota</taxon>
        <taxon>Bacilli</taxon>
        <taxon>Lactobacillales</taxon>
        <taxon>Lactobacillaceae</taxon>
        <taxon>Limosilactobacillus</taxon>
    </lineage>
</organism>
<dbReference type="RefSeq" id="WP_331191582.1">
    <property type="nucleotide sequence ID" value="NZ_JAQSEO010000006.1"/>
</dbReference>
<comment type="caution">
    <text evidence="1">The sequence shown here is derived from an EMBL/GenBank/DDBJ whole genome shotgun (WGS) entry which is preliminary data.</text>
</comment>
<gene>
    <name evidence="1" type="ORF">PS396_08425</name>
</gene>